<evidence type="ECO:0000256" key="3">
    <source>
        <dbReference type="ARBA" id="ARBA00022448"/>
    </source>
</evidence>
<evidence type="ECO:0000256" key="7">
    <source>
        <dbReference type="ARBA" id="ARBA00023136"/>
    </source>
</evidence>
<keyword evidence="5 8" id="KW-0812">Transmembrane</keyword>
<accession>A0ABU0EQ87</accession>
<evidence type="ECO:0000313" key="9">
    <source>
        <dbReference type="EMBL" id="MDQ0377417.1"/>
    </source>
</evidence>
<dbReference type="InterPro" id="IPR004695">
    <property type="entry name" value="SLAC1/Mae1/Ssu1/TehA"/>
</dbReference>
<feature type="transmembrane region" description="Helical" evidence="8">
    <location>
        <begin position="79"/>
        <end position="98"/>
    </location>
</feature>
<name>A0ABU0EQ87_9PSEU</name>
<dbReference type="RefSeq" id="WP_306989713.1">
    <property type="nucleotide sequence ID" value="NZ_JAUSUT010000001.1"/>
</dbReference>
<evidence type="ECO:0000256" key="6">
    <source>
        <dbReference type="ARBA" id="ARBA00022989"/>
    </source>
</evidence>
<keyword evidence="6 8" id="KW-1133">Transmembrane helix</keyword>
<keyword evidence="10" id="KW-1185">Reference proteome</keyword>
<dbReference type="InterPro" id="IPR051629">
    <property type="entry name" value="Sulfite_efflux_TDT"/>
</dbReference>
<proteinExistence type="inferred from homology"/>
<evidence type="ECO:0000256" key="2">
    <source>
        <dbReference type="ARBA" id="ARBA00008566"/>
    </source>
</evidence>
<reference evidence="9 10" key="1">
    <citation type="submission" date="2023-07" db="EMBL/GenBank/DDBJ databases">
        <title>Sequencing the genomes of 1000 actinobacteria strains.</title>
        <authorList>
            <person name="Klenk H.-P."/>
        </authorList>
    </citation>
    <scope>NUCLEOTIDE SEQUENCE [LARGE SCALE GENOMIC DNA]</scope>
    <source>
        <strain evidence="9 10">DSM 45805</strain>
    </source>
</reference>
<feature type="transmembrane region" description="Helical" evidence="8">
    <location>
        <begin position="175"/>
        <end position="195"/>
    </location>
</feature>
<feature type="transmembrane region" description="Helical" evidence="8">
    <location>
        <begin position="37"/>
        <end position="58"/>
    </location>
</feature>
<keyword evidence="7 8" id="KW-0472">Membrane</keyword>
<feature type="transmembrane region" description="Helical" evidence="8">
    <location>
        <begin position="142"/>
        <end position="163"/>
    </location>
</feature>
<dbReference type="PANTHER" id="PTHR31686">
    <property type="match status" value="1"/>
</dbReference>
<evidence type="ECO:0000256" key="4">
    <source>
        <dbReference type="ARBA" id="ARBA00022475"/>
    </source>
</evidence>
<feature type="transmembrane region" description="Helical" evidence="8">
    <location>
        <begin position="246"/>
        <end position="272"/>
    </location>
</feature>
<dbReference type="EMBL" id="JAUSUT010000001">
    <property type="protein sequence ID" value="MDQ0377417.1"/>
    <property type="molecule type" value="Genomic_DNA"/>
</dbReference>
<evidence type="ECO:0000313" key="10">
    <source>
        <dbReference type="Proteomes" id="UP001229651"/>
    </source>
</evidence>
<gene>
    <name evidence="9" type="ORF">FB470_001411</name>
</gene>
<feature type="transmembrane region" description="Helical" evidence="8">
    <location>
        <begin position="104"/>
        <end position="130"/>
    </location>
</feature>
<comment type="caution">
    <text evidence="9">The sequence shown here is derived from an EMBL/GenBank/DDBJ whole genome shotgun (WGS) entry which is preliminary data.</text>
</comment>
<comment type="subcellular location">
    <subcellularLocation>
        <location evidence="1">Cell membrane</location>
        <topology evidence="1">Multi-pass membrane protein</topology>
    </subcellularLocation>
</comment>
<feature type="transmembrane region" description="Helical" evidence="8">
    <location>
        <begin position="284"/>
        <end position="304"/>
    </location>
</feature>
<evidence type="ECO:0000256" key="8">
    <source>
        <dbReference type="SAM" id="Phobius"/>
    </source>
</evidence>
<organism evidence="9 10">
    <name type="scientific">Amycolatopsis thermophila</name>
    <dbReference type="NCBI Taxonomy" id="206084"/>
    <lineage>
        <taxon>Bacteria</taxon>
        <taxon>Bacillati</taxon>
        <taxon>Actinomycetota</taxon>
        <taxon>Actinomycetes</taxon>
        <taxon>Pseudonocardiales</taxon>
        <taxon>Pseudonocardiaceae</taxon>
        <taxon>Amycolatopsis</taxon>
    </lineage>
</organism>
<protein>
    <submittedName>
        <fullName evidence="9">C4-dicarboxylate transporter/malic acid transport protein</fullName>
    </submittedName>
</protein>
<dbReference type="Proteomes" id="UP001229651">
    <property type="component" value="Unassembled WGS sequence"/>
</dbReference>
<evidence type="ECO:0000256" key="5">
    <source>
        <dbReference type="ARBA" id="ARBA00022692"/>
    </source>
</evidence>
<dbReference type="InterPro" id="IPR038665">
    <property type="entry name" value="Voltage-dep_anion_channel_sf"/>
</dbReference>
<feature type="transmembrane region" description="Helical" evidence="8">
    <location>
        <begin position="215"/>
        <end position="240"/>
    </location>
</feature>
<comment type="similarity">
    <text evidence="2">Belongs to the tellurite-resistance/dicarboxylate transporter (TDT) family.</text>
</comment>
<dbReference type="CDD" id="cd09320">
    <property type="entry name" value="TDT_like_2"/>
    <property type="match status" value="1"/>
</dbReference>
<dbReference type="PANTHER" id="PTHR31686:SF1">
    <property type="entry name" value="SULFITE EFFLUX PUMP SSU1"/>
    <property type="match status" value="1"/>
</dbReference>
<dbReference type="Gene3D" id="1.50.10.150">
    <property type="entry name" value="Voltage-dependent anion channel"/>
    <property type="match status" value="1"/>
</dbReference>
<sequence length="341" mass="35449">MLERAPALPRPGTTPNWFASVMGSGIVATGLPRPLAVLRPVATVVWALAAMWLVVLLWQVVADRRGQRRHFRDPVMIHFWGAPPMALLTIGAGSVALGRDWFGGGALVAGGVLWVAGTVLGLVTAVAVPYRMIVGRVPAAEAFGGWLMPVVPPMVSAATGAALVPHLPAGQPRLALLLACYAMFGVSLFATLALLPQIWQRLVTSGTEAGRVPTLWIVLGPLGQSVTAANLLGAVAPGVLPFGPAAAAFGLFYGVATWGFAMLWLAIAAAVTLRTVRAGMPFSLTWWSFTFPVGTCVTGSSALAAVTGSALFDCAAVSLYVLLIGAWVVVVLRTAQAGGRR</sequence>
<dbReference type="Pfam" id="PF03595">
    <property type="entry name" value="SLAC1"/>
    <property type="match status" value="1"/>
</dbReference>
<feature type="transmembrane region" description="Helical" evidence="8">
    <location>
        <begin position="310"/>
        <end position="332"/>
    </location>
</feature>
<keyword evidence="4" id="KW-1003">Cell membrane</keyword>
<evidence type="ECO:0000256" key="1">
    <source>
        <dbReference type="ARBA" id="ARBA00004651"/>
    </source>
</evidence>
<keyword evidence="3" id="KW-0813">Transport</keyword>